<keyword evidence="1 3" id="KW-0560">Oxidoreductase</keyword>
<dbReference type="PANTHER" id="PTHR47307">
    <property type="entry name" value="GLUTATHIONE-REGULATED POTASSIUM-EFFLUX SYSTEM ANCILLARY PROTEIN KEFG"/>
    <property type="match status" value="1"/>
</dbReference>
<dbReference type="InterPro" id="IPR003680">
    <property type="entry name" value="Flavodoxin_fold"/>
</dbReference>
<dbReference type="Pfam" id="PF02525">
    <property type="entry name" value="Flavodoxin_2"/>
    <property type="match status" value="1"/>
</dbReference>
<evidence type="ECO:0000313" key="4">
    <source>
        <dbReference type="Proteomes" id="UP001574673"/>
    </source>
</evidence>
<dbReference type="Proteomes" id="UP001574673">
    <property type="component" value="Unassembled WGS sequence"/>
</dbReference>
<sequence length="186" mass="20482">MKNILIISGHPDLGTSVANATILNEVARALPEAEIRRLDSLYPDYRFDIAAEQNALRRADVIVFQFPFSWYSVPGLLKLRLDEVFLHGFAHGSTAELGGKKLLLSFTTGAPAAAYQKDGFFKHTIDDFLPPFATLATLCNLDFVAPIYTCGISYVGREDTAAINTQKDQARDHAARLIAKIREIAA</sequence>
<protein>
    <submittedName>
        <fullName evidence="3">NAD(P)H-dependent oxidoreductase</fullName>
        <ecNumber evidence="3">1.-.-.-</ecNumber>
    </submittedName>
</protein>
<dbReference type="SUPFAM" id="SSF52218">
    <property type="entry name" value="Flavoproteins"/>
    <property type="match status" value="1"/>
</dbReference>
<comment type="caution">
    <text evidence="3">The sequence shown here is derived from an EMBL/GenBank/DDBJ whole genome shotgun (WGS) entry which is preliminary data.</text>
</comment>
<feature type="domain" description="Flavodoxin-like fold" evidence="2">
    <location>
        <begin position="2"/>
        <end position="173"/>
    </location>
</feature>
<dbReference type="Gene3D" id="3.40.50.360">
    <property type="match status" value="1"/>
</dbReference>
<dbReference type="GO" id="GO:0016491">
    <property type="term" value="F:oxidoreductase activity"/>
    <property type="evidence" value="ECO:0007669"/>
    <property type="project" value="UniProtKB-KW"/>
</dbReference>
<proteinExistence type="predicted"/>
<dbReference type="PANTHER" id="PTHR47307:SF1">
    <property type="entry name" value="GLUTATHIONE-REGULATED POTASSIUM-EFFLUX SYSTEM ANCILLARY PROTEIN KEFG"/>
    <property type="match status" value="1"/>
</dbReference>
<dbReference type="InterPro" id="IPR029039">
    <property type="entry name" value="Flavoprotein-like_sf"/>
</dbReference>
<evidence type="ECO:0000313" key="3">
    <source>
        <dbReference type="EMBL" id="MFA9949281.1"/>
    </source>
</evidence>
<dbReference type="EC" id="1.-.-.-" evidence="3"/>
<organism evidence="3 4">
    <name type="scientific">Dentiradicibacter hellwigii</name>
    <dbReference type="NCBI Taxonomy" id="3149053"/>
    <lineage>
        <taxon>Bacteria</taxon>
        <taxon>Pseudomonadati</taxon>
        <taxon>Pseudomonadota</taxon>
        <taxon>Betaproteobacteria</taxon>
        <taxon>Rhodocyclales</taxon>
        <taxon>Rhodocyclaceae</taxon>
        <taxon>Dentiradicibacter</taxon>
    </lineage>
</organism>
<evidence type="ECO:0000259" key="2">
    <source>
        <dbReference type="Pfam" id="PF02525"/>
    </source>
</evidence>
<evidence type="ECO:0000256" key="1">
    <source>
        <dbReference type="ARBA" id="ARBA00023002"/>
    </source>
</evidence>
<dbReference type="EMBL" id="JBEUWX010000002">
    <property type="protein sequence ID" value="MFA9949281.1"/>
    <property type="molecule type" value="Genomic_DNA"/>
</dbReference>
<dbReference type="RefSeq" id="WP_418890426.1">
    <property type="nucleotide sequence ID" value="NZ_JBEUWX010000002.1"/>
</dbReference>
<gene>
    <name evidence="3" type="ORF">ABCS64_02875</name>
</gene>
<accession>A0ABV4UCA5</accession>
<reference evidence="4" key="1">
    <citation type="submission" date="2024-06" db="EMBL/GenBank/DDBJ databases">
        <title>Radixoralia hellwigii gen. nov., sp nov., isolated from a root canal in the human oral cavity.</title>
        <authorList>
            <person name="Bartsch S."/>
            <person name="Wittmer A."/>
            <person name="Schulz A.-K."/>
            <person name="Neumann-Schaal M."/>
            <person name="Wolf J."/>
            <person name="Gronow S."/>
            <person name="Tennert C."/>
            <person name="Haecker G."/>
            <person name="Cieplik F."/>
            <person name="Al-Ahmad A."/>
        </authorList>
    </citation>
    <scope>NUCLEOTIDE SEQUENCE [LARGE SCALE GENOMIC DNA]</scope>
    <source>
        <strain evidence="4">Wk13</strain>
    </source>
</reference>
<keyword evidence="4" id="KW-1185">Reference proteome</keyword>
<dbReference type="InterPro" id="IPR046980">
    <property type="entry name" value="KefG/KefF"/>
</dbReference>
<name>A0ABV4UCA5_9RHOO</name>